<reference evidence="2" key="2">
    <citation type="submission" date="2021-03" db="UniProtKB">
        <authorList>
            <consortium name="EnsemblPlants"/>
        </authorList>
    </citation>
    <scope>IDENTIFICATION</scope>
</reference>
<sequence length="97" mass="10766">MDRQLSHKKSLLASLMKILQKINHPAFNTSLSITKIFLLAFHGTHFYPDTSPMMSQSPESSWSPSPSLTPLILLFSTAVSPLSVVMVIFILSLYSVT</sequence>
<reference evidence="2" key="1">
    <citation type="journal article" date="2017" name="Nature">
        <title>The genome of Chenopodium quinoa.</title>
        <authorList>
            <person name="Jarvis D.E."/>
            <person name="Ho Y.S."/>
            <person name="Lightfoot D.J."/>
            <person name="Schmoeckel S.M."/>
            <person name="Li B."/>
            <person name="Borm T.J.A."/>
            <person name="Ohyanagi H."/>
            <person name="Mineta K."/>
            <person name="Michell C.T."/>
            <person name="Saber N."/>
            <person name="Kharbatia N.M."/>
            <person name="Rupper R.R."/>
            <person name="Sharp A.R."/>
            <person name="Dally N."/>
            <person name="Boughton B.A."/>
            <person name="Woo Y.H."/>
            <person name="Gao G."/>
            <person name="Schijlen E.G.W.M."/>
            <person name="Guo X."/>
            <person name="Momin A.A."/>
            <person name="Negrao S."/>
            <person name="Al-Babili S."/>
            <person name="Gehring C."/>
            <person name="Roessner U."/>
            <person name="Jung C."/>
            <person name="Murphy K."/>
            <person name="Arold S.T."/>
            <person name="Gojobori T."/>
            <person name="van der Linden C.G."/>
            <person name="van Loo E.N."/>
            <person name="Jellen E.N."/>
            <person name="Maughan P.J."/>
            <person name="Tester M."/>
        </authorList>
    </citation>
    <scope>NUCLEOTIDE SEQUENCE [LARGE SCALE GENOMIC DNA]</scope>
    <source>
        <strain evidence="2">cv. PI 614886</strain>
    </source>
</reference>
<dbReference type="Gramene" id="AUR62044182-RA">
    <property type="protein sequence ID" value="AUR62044182-RA:cds"/>
    <property type="gene ID" value="AUR62044182"/>
</dbReference>
<accession>A0A803NDI5</accession>
<dbReference type="EnsemblPlants" id="AUR62044182-RA">
    <property type="protein sequence ID" value="AUR62044182-RA:cds"/>
    <property type="gene ID" value="AUR62044182"/>
</dbReference>
<organism evidence="2 3">
    <name type="scientific">Chenopodium quinoa</name>
    <name type="common">Quinoa</name>
    <dbReference type="NCBI Taxonomy" id="63459"/>
    <lineage>
        <taxon>Eukaryota</taxon>
        <taxon>Viridiplantae</taxon>
        <taxon>Streptophyta</taxon>
        <taxon>Embryophyta</taxon>
        <taxon>Tracheophyta</taxon>
        <taxon>Spermatophyta</taxon>
        <taxon>Magnoliopsida</taxon>
        <taxon>eudicotyledons</taxon>
        <taxon>Gunneridae</taxon>
        <taxon>Pentapetalae</taxon>
        <taxon>Caryophyllales</taxon>
        <taxon>Chenopodiaceae</taxon>
        <taxon>Chenopodioideae</taxon>
        <taxon>Atripliceae</taxon>
        <taxon>Chenopodium</taxon>
    </lineage>
</organism>
<keyword evidence="1" id="KW-0472">Membrane</keyword>
<feature type="transmembrane region" description="Helical" evidence="1">
    <location>
        <begin position="26"/>
        <end position="47"/>
    </location>
</feature>
<evidence type="ECO:0000313" key="3">
    <source>
        <dbReference type="Proteomes" id="UP000596660"/>
    </source>
</evidence>
<keyword evidence="1" id="KW-0812">Transmembrane</keyword>
<dbReference type="Proteomes" id="UP000596660">
    <property type="component" value="Unplaced"/>
</dbReference>
<keyword evidence="1" id="KW-1133">Transmembrane helix</keyword>
<proteinExistence type="predicted"/>
<evidence type="ECO:0000313" key="2">
    <source>
        <dbReference type="EnsemblPlants" id="AUR62044182-RA:cds"/>
    </source>
</evidence>
<evidence type="ECO:0000256" key="1">
    <source>
        <dbReference type="SAM" id="Phobius"/>
    </source>
</evidence>
<dbReference type="AlphaFoldDB" id="A0A803NDI5"/>
<protein>
    <submittedName>
        <fullName evidence="2">Uncharacterized protein</fullName>
    </submittedName>
</protein>
<keyword evidence="3" id="KW-1185">Reference proteome</keyword>
<name>A0A803NDI5_CHEQI</name>
<feature type="transmembrane region" description="Helical" evidence="1">
    <location>
        <begin position="67"/>
        <end position="94"/>
    </location>
</feature>